<dbReference type="InterPro" id="IPR036046">
    <property type="entry name" value="Acylphosphatase-like_dom_sf"/>
</dbReference>
<dbReference type="PROSITE" id="PS51160">
    <property type="entry name" value="ACYLPHOSPHATASE_3"/>
    <property type="match status" value="1"/>
</dbReference>
<proteinExistence type="inferred from homology"/>
<feature type="domain" description="Acylphosphatase-like" evidence="6">
    <location>
        <begin position="4"/>
        <end position="95"/>
    </location>
</feature>
<dbReference type="EC" id="3.6.1.7" evidence="2 4"/>
<organism evidence="7 8">
    <name type="scientific">Helicobacter cinaedi</name>
    <dbReference type="NCBI Taxonomy" id="213"/>
    <lineage>
        <taxon>Bacteria</taxon>
        <taxon>Pseudomonadati</taxon>
        <taxon>Campylobacterota</taxon>
        <taxon>Epsilonproteobacteria</taxon>
        <taxon>Campylobacterales</taxon>
        <taxon>Helicobacteraceae</taxon>
        <taxon>Helicobacter</taxon>
    </lineage>
</organism>
<dbReference type="PANTHER" id="PTHR47268:SF4">
    <property type="entry name" value="ACYLPHOSPHATASE"/>
    <property type="match status" value="1"/>
</dbReference>
<evidence type="ECO:0000256" key="5">
    <source>
        <dbReference type="RuleBase" id="RU004168"/>
    </source>
</evidence>
<protein>
    <recommendedName>
        <fullName evidence="2 4">acylphosphatase</fullName>
        <ecNumber evidence="2 4">3.6.1.7</ecNumber>
    </recommendedName>
</protein>
<accession>A0A377JNB3</accession>
<comment type="catalytic activity">
    <reaction evidence="3 4">
        <text>an acyl phosphate + H2O = a carboxylate + phosphate + H(+)</text>
        <dbReference type="Rhea" id="RHEA:14965"/>
        <dbReference type="ChEBI" id="CHEBI:15377"/>
        <dbReference type="ChEBI" id="CHEBI:15378"/>
        <dbReference type="ChEBI" id="CHEBI:29067"/>
        <dbReference type="ChEBI" id="CHEBI:43474"/>
        <dbReference type="ChEBI" id="CHEBI:59918"/>
        <dbReference type="EC" id="3.6.1.7"/>
    </reaction>
</comment>
<gene>
    <name evidence="7" type="primary">acyP</name>
    <name evidence="7" type="ORF">NCTC12221_00667</name>
</gene>
<sequence>MKQSRQFLVFGKVQGVGFRRFVKAKVDVMNEEEIKISGYVCNLSDGSVRVVAQGSKEDLQKLYEILSVGTIKSEVSHIEVSDVAKAEFDSFEILR</sequence>
<dbReference type="SUPFAM" id="SSF54975">
    <property type="entry name" value="Acylphosphatase/BLUF domain-like"/>
    <property type="match status" value="1"/>
</dbReference>
<dbReference type="Gene3D" id="3.30.70.100">
    <property type="match status" value="1"/>
</dbReference>
<dbReference type="AlphaFoldDB" id="A0A377JNB3"/>
<dbReference type="EMBL" id="UGHZ01000001">
    <property type="protein sequence ID" value="STP09228.1"/>
    <property type="molecule type" value="Genomic_DNA"/>
</dbReference>
<evidence type="ECO:0000313" key="8">
    <source>
        <dbReference type="Proteomes" id="UP000255335"/>
    </source>
</evidence>
<comment type="similarity">
    <text evidence="1 5">Belongs to the acylphosphatase family.</text>
</comment>
<dbReference type="PROSITE" id="PS00150">
    <property type="entry name" value="ACYLPHOSPHATASE_1"/>
    <property type="match status" value="1"/>
</dbReference>
<dbReference type="InterPro" id="IPR020456">
    <property type="entry name" value="Acylphosphatase"/>
</dbReference>
<feature type="active site" evidence="4">
    <location>
        <position position="42"/>
    </location>
</feature>
<dbReference type="PANTHER" id="PTHR47268">
    <property type="entry name" value="ACYLPHOSPHATASE"/>
    <property type="match status" value="1"/>
</dbReference>
<evidence type="ECO:0000256" key="4">
    <source>
        <dbReference type="PROSITE-ProRule" id="PRU00520"/>
    </source>
</evidence>
<dbReference type="GO" id="GO:0003998">
    <property type="term" value="F:acylphosphatase activity"/>
    <property type="evidence" value="ECO:0007669"/>
    <property type="project" value="UniProtKB-EC"/>
</dbReference>
<evidence type="ECO:0000313" key="7">
    <source>
        <dbReference type="EMBL" id="STP09228.1"/>
    </source>
</evidence>
<evidence type="ECO:0000256" key="1">
    <source>
        <dbReference type="ARBA" id="ARBA00005614"/>
    </source>
</evidence>
<evidence type="ECO:0000259" key="6">
    <source>
        <dbReference type="PROSITE" id="PS51160"/>
    </source>
</evidence>
<dbReference type="RefSeq" id="WP_115025965.1">
    <property type="nucleotide sequence ID" value="NZ_UGHZ01000001.1"/>
</dbReference>
<dbReference type="Proteomes" id="UP000255335">
    <property type="component" value="Unassembled WGS sequence"/>
</dbReference>
<name>A0A377JNB3_9HELI</name>
<keyword evidence="4 7" id="KW-0378">Hydrolase</keyword>
<feature type="active site" evidence="4">
    <location>
        <position position="19"/>
    </location>
</feature>
<evidence type="ECO:0000256" key="3">
    <source>
        <dbReference type="ARBA" id="ARBA00047645"/>
    </source>
</evidence>
<dbReference type="InterPro" id="IPR001792">
    <property type="entry name" value="Acylphosphatase-like_dom"/>
</dbReference>
<dbReference type="Pfam" id="PF00708">
    <property type="entry name" value="Acylphosphatase"/>
    <property type="match status" value="1"/>
</dbReference>
<reference evidence="7 8" key="1">
    <citation type="submission" date="2018-06" db="EMBL/GenBank/DDBJ databases">
        <authorList>
            <consortium name="Pathogen Informatics"/>
            <person name="Doyle S."/>
        </authorList>
    </citation>
    <scope>NUCLEOTIDE SEQUENCE [LARGE SCALE GENOMIC DNA]</scope>
    <source>
        <strain evidence="7 8">NCTC12221</strain>
    </source>
</reference>
<dbReference type="InterPro" id="IPR017968">
    <property type="entry name" value="Acylphosphatase_CS"/>
</dbReference>
<evidence type="ECO:0000256" key="2">
    <source>
        <dbReference type="ARBA" id="ARBA00012150"/>
    </source>
</evidence>